<feature type="compositionally biased region" description="Basic and acidic residues" evidence="1">
    <location>
        <begin position="1"/>
        <end position="10"/>
    </location>
</feature>
<dbReference type="Proteomes" id="UP000204584">
    <property type="component" value="Segment"/>
</dbReference>
<evidence type="ECO:0000256" key="1">
    <source>
        <dbReference type="SAM" id="MobiDB-lite"/>
    </source>
</evidence>
<dbReference type="KEGG" id="vg:16607452"/>
<dbReference type="RefSeq" id="YP_008438744.1">
    <property type="nucleotide sequence ID" value="NC_022098.1"/>
</dbReference>
<accession>S4W5M0</accession>
<sequence length="342" mass="36964">MTTHNSETKKRPAPASCGRDPARRFAETLTALTTASRGDVYAPYADDGWMGAIQRRDSTFGALARLRASRASTTGLDAPFAPAACVTSSMGPLEEGARASVDAVFAWMRAAVLDDHTLVWDAVDLAGVDDEDEDACFHLIEWLGDCLTMSSSEERIDCAADRVAALDPTGMCVKACRRVRSALQEAMWALEQLEEGAWRGNVRVRPGLVDAQGEAMCLRLAAVAAVKRLAPDVDEIGSVFDRPALANRLGHIGRVYRDAVRHRIEWAYDVYATLADTVDDLRARGQPAPPGCVPTPRSMAAWFASRSGGLLPPGLDRVLTMRPAKRARLASPDADAQEITID</sequence>
<organism evidence="2 3">
    <name type="scientific">Pandoravirus salinus</name>
    <dbReference type="NCBI Taxonomy" id="1349410"/>
    <lineage>
        <taxon>Viruses</taxon>
        <taxon>Pandoravirus</taxon>
    </lineage>
</organism>
<dbReference type="EMBL" id="KC977571">
    <property type="protein sequence ID" value="AGO85665.1"/>
    <property type="molecule type" value="Genomic_DNA"/>
</dbReference>
<gene>
    <name evidence="2" type="ORF">psal_cds_1295</name>
</gene>
<dbReference type="GeneID" id="16607452"/>
<protein>
    <submittedName>
        <fullName evidence="2">Uncharacterized protein</fullName>
    </submittedName>
</protein>
<keyword evidence="3" id="KW-1185">Reference proteome</keyword>
<reference evidence="2 3" key="1">
    <citation type="journal article" date="2013" name="Science">
        <title>Pandoraviruses: amoeba viruses with genomes up to 2.5 Mb reaching that of parasitic eukaryotes.</title>
        <authorList>
            <person name="Philippe N."/>
            <person name="Legendre M."/>
            <person name="Doutre G."/>
            <person name="Coute Y."/>
            <person name="Poirot O."/>
            <person name="Lescot M."/>
            <person name="Arslan D."/>
            <person name="Seltzer V."/>
            <person name="Bertaux L."/>
            <person name="Bruley C."/>
            <person name="Garin J."/>
            <person name="Claverie J.M."/>
            <person name="Abergel C."/>
        </authorList>
    </citation>
    <scope>NUCLEOTIDE SEQUENCE [LARGE SCALE GENOMIC DNA]</scope>
</reference>
<proteinExistence type="predicted"/>
<feature type="region of interest" description="Disordered" evidence="1">
    <location>
        <begin position="1"/>
        <end position="20"/>
    </location>
</feature>
<evidence type="ECO:0000313" key="3">
    <source>
        <dbReference type="Proteomes" id="UP000204584"/>
    </source>
</evidence>
<name>S4W5M0_9VIRU</name>
<evidence type="ECO:0000313" key="2">
    <source>
        <dbReference type="EMBL" id="AGO85665.1"/>
    </source>
</evidence>